<accession>A0A103XNV5</accession>
<evidence type="ECO:0000313" key="6">
    <source>
        <dbReference type="EMBL" id="KVH94125.1"/>
    </source>
</evidence>
<comment type="caution">
    <text evidence="6">The sequence shown here is derived from an EMBL/GenBank/DDBJ whole genome shotgun (WGS) entry which is preliminary data.</text>
</comment>
<dbReference type="InterPro" id="IPR051861">
    <property type="entry name" value="NET_actin-binding_domain"/>
</dbReference>
<reference evidence="6 7" key="1">
    <citation type="journal article" date="2016" name="Sci. Rep.">
        <title>The genome sequence of the outbreeding globe artichoke constructed de novo incorporating a phase-aware low-pass sequencing strategy of F1 progeny.</title>
        <authorList>
            <person name="Scaglione D."/>
            <person name="Reyes-Chin-Wo S."/>
            <person name="Acquadro A."/>
            <person name="Froenicke L."/>
            <person name="Portis E."/>
            <person name="Beitel C."/>
            <person name="Tirone M."/>
            <person name="Mauro R."/>
            <person name="Lo Monaco A."/>
            <person name="Mauromicale G."/>
            <person name="Faccioli P."/>
            <person name="Cattivelli L."/>
            <person name="Rieseberg L."/>
            <person name="Michelmore R."/>
            <person name="Lanteri S."/>
        </authorList>
    </citation>
    <scope>NUCLEOTIDE SEQUENCE [LARGE SCALE GENOMIC DNA]</scope>
    <source>
        <strain evidence="6">2C</strain>
    </source>
</reference>
<evidence type="ECO:0000256" key="2">
    <source>
        <dbReference type="ARBA" id="ARBA00038006"/>
    </source>
</evidence>
<name>A0A103XNV5_CYNCS</name>
<feature type="coiled-coil region" evidence="3">
    <location>
        <begin position="262"/>
        <end position="401"/>
    </location>
</feature>
<comment type="similarity">
    <text evidence="2">Belongs to the NET family.</text>
</comment>
<keyword evidence="1 3" id="KW-0175">Coiled coil</keyword>
<dbReference type="PROSITE" id="PS51774">
    <property type="entry name" value="NAB"/>
    <property type="match status" value="1"/>
</dbReference>
<dbReference type="OrthoDB" id="1924020at2759"/>
<keyword evidence="7" id="KW-1185">Reference proteome</keyword>
<dbReference type="PANTHER" id="PTHR32258">
    <property type="entry name" value="PROTEIN NETWORKED 4A"/>
    <property type="match status" value="1"/>
</dbReference>
<evidence type="ECO:0000256" key="3">
    <source>
        <dbReference type="SAM" id="Coils"/>
    </source>
</evidence>
<dbReference type="GO" id="GO:0005774">
    <property type="term" value="C:vacuolar membrane"/>
    <property type="evidence" value="ECO:0007669"/>
    <property type="project" value="TreeGrafter"/>
</dbReference>
<gene>
    <name evidence="6" type="ORF">Ccrd_003799</name>
</gene>
<evidence type="ECO:0000256" key="1">
    <source>
        <dbReference type="ARBA" id="ARBA00023054"/>
    </source>
</evidence>
<feature type="compositionally biased region" description="Basic and acidic residues" evidence="4">
    <location>
        <begin position="72"/>
        <end position="83"/>
    </location>
</feature>
<feature type="compositionally biased region" description="Basic and acidic residues" evidence="4">
    <location>
        <begin position="233"/>
        <end position="248"/>
    </location>
</feature>
<feature type="compositionally biased region" description="Basic and acidic residues" evidence="4">
    <location>
        <begin position="215"/>
        <end position="226"/>
    </location>
</feature>
<feature type="region of interest" description="Disordered" evidence="4">
    <location>
        <begin position="72"/>
        <end position="113"/>
    </location>
</feature>
<sequence length="435" mass="50835">MSNRGMTKKFLISEMDRSVKRMLQLIEEEGDSFAKKAEIYYQKRPLLVAQVEDFYGMFRLLAERIENPAPGDVKRTVPTDLRKQNSGGISDFCSEPPSRMHSPTDNRLTRRLSGTRPGGFDFIGNKDGDENWMMESESDSDDSSIFNYSSASTYPSYRRLRRRINELESELRRVQIIQEVNGVASLQEELRLVKDKLRSSEEQIGKLKLKLAEKYESQRSNDKDSKTSSVCNDSDRVYGSDQSENRDVSKLEAQISRYKSSLTERDQEILKLRNQVTNLLKERAFRIKEWGLQHEMGMKRTEIEDEMGLKKTELEDEIEELKIERDGLVAKVSDLEEEMSLKDDQIEHMHQRLQKLQSQYEKSSRSIEELGCRSRELEQVIEKQQEMIEEAAEDKRQAVRQLCITLEHYRNAYQMLRQDLKEQRKPVKFRSSGAL</sequence>
<dbReference type="AlphaFoldDB" id="A0A103XNV5"/>
<feature type="domain" description="NAB" evidence="5">
    <location>
        <begin position="1"/>
        <end position="72"/>
    </location>
</feature>
<dbReference type="Proteomes" id="UP000243975">
    <property type="component" value="Unassembled WGS sequence"/>
</dbReference>
<evidence type="ECO:0000313" key="7">
    <source>
        <dbReference type="Proteomes" id="UP000243975"/>
    </source>
</evidence>
<protein>
    <submittedName>
        <fullName evidence="6">KIP1-like protein</fullName>
    </submittedName>
</protein>
<organism evidence="6 7">
    <name type="scientific">Cynara cardunculus var. scolymus</name>
    <name type="common">Globe artichoke</name>
    <name type="synonym">Cynara scolymus</name>
    <dbReference type="NCBI Taxonomy" id="59895"/>
    <lineage>
        <taxon>Eukaryota</taxon>
        <taxon>Viridiplantae</taxon>
        <taxon>Streptophyta</taxon>
        <taxon>Embryophyta</taxon>
        <taxon>Tracheophyta</taxon>
        <taxon>Spermatophyta</taxon>
        <taxon>Magnoliopsida</taxon>
        <taxon>eudicotyledons</taxon>
        <taxon>Gunneridae</taxon>
        <taxon>Pentapetalae</taxon>
        <taxon>asterids</taxon>
        <taxon>campanulids</taxon>
        <taxon>Asterales</taxon>
        <taxon>Asteraceae</taxon>
        <taxon>Carduoideae</taxon>
        <taxon>Cardueae</taxon>
        <taxon>Carduinae</taxon>
        <taxon>Cynara</taxon>
    </lineage>
</organism>
<dbReference type="OMA" id="EMPQDPE"/>
<dbReference type="Gramene" id="KVH94125">
    <property type="protein sequence ID" value="KVH94125"/>
    <property type="gene ID" value="Ccrd_003799"/>
</dbReference>
<dbReference type="InterPro" id="IPR011684">
    <property type="entry name" value="NAB"/>
</dbReference>
<dbReference type="PANTHER" id="PTHR32258:SF3">
    <property type="entry name" value="PROTEIN NETWORKED 4A"/>
    <property type="match status" value="1"/>
</dbReference>
<evidence type="ECO:0000259" key="5">
    <source>
        <dbReference type="PROSITE" id="PS51774"/>
    </source>
</evidence>
<evidence type="ECO:0000256" key="4">
    <source>
        <dbReference type="SAM" id="MobiDB-lite"/>
    </source>
</evidence>
<feature type="coiled-coil region" evidence="3">
    <location>
        <begin position="157"/>
        <end position="210"/>
    </location>
</feature>
<dbReference type="EMBL" id="LEKV01004568">
    <property type="protein sequence ID" value="KVH94125.1"/>
    <property type="molecule type" value="Genomic_DNA"/>
</dbReference>
<dbReference type="Pfam" id="PF07765">
    <property type="entry name" value="KIP1"/>
    <property type="match status" value="1"/>
</dbReference>
<proteinExistence type="inferred from homology"/>
<feature type="region of interest" description="Disordered" evidence="4">
    <location>
        <begin position="215"/>
        <end position="248"/>
    </location>
</feature>
<dbReference type="GO" id="GO:0003779">
    <property type="term" value="F:actin binding"/>
    <property type="evidence" value="ECO:0007669"/>
    <property type="project" value="InterPro"/>
</dbReference>